<evidence type="ECO:0000313" key="2">
    <source>
        <dbReference type="Proteomes" id="UP000886523"/>
    </source>
</evidence>
<dbReference type="AlphaFoldDB" id="A0A9P6DV56"/>
<dbReference type="Proteomes" id="UP000886523">
    <property type="component" value="Unassembled WGS sequence"/>
</dbReference>
<reference evidence="1" key="1">
    <citation type="journal article" date="2020" name="Nat. Commun.">
        <title>Large-scale genome sequencing of mycorrhizal fungi provides insights into the early evolution of symbiotic traits.</title>
        <authorList>
            <person name="Miyauchi S."/>
            <person name="Kiss E."/>
            <person name="Kuo A."/>
            <person name="Drula E."/>
            <person name="Kohler A."/>
            <person name="Sanchez-Garcia M."/>
            <person name="Morin E."/>
            <person name="Andreopoulos B."/>
            <person name="Barry K.W."/>
            <person name="Bonito G."/>
            <person name="Buee M."/>
            <person name="Carver A."/>
            <person name="Chen C."/>
            <person name="Cichocki N."/>
            <person name="Clum A."/>
            <person name="Culley D."/>
            <person name="Crous P.W."/>
            <person name="Fauchery L."/>
            <person name="Girlanda M."/>
            <person name="Hayes R.D."/>
            <person name="Keri Z."/>
            <person name="LaButti K."/>
            <person name="Lipzen A."/>
            <person name="Lombard V."/>
            <person name="Magnuson J."/>
            <person name="Maillard F."/>
            <person name="Murat C."/>
            <person name="Nolan M."/>
            <person name="Ohm R.A."/>
            <person name="Pangilinan J."/>
            <person name="Pereira M.F."/>
            <person name="Perotto S."/>
            <person name="Peter M."/>
            <person name="Pfister S."/>
            <person name="Riley R."/>
            <person name="Sitrit Y."/>
            <person name="Stielow J.B."/>
            <person name="Szollosi G."/>
            <person name="Zifcakova L."/>
            <person name="Stursova M."/>
            <person name="Spatafora J.W."/>
            <person name="Tedersoo L."/>
            <person name="Vaario L.M."/>
            <person name="Yamada A."/>
            <person name="Yan M."/>
            <person name="Wang P."/>
            <person name="Xu J."/>
            <person name="Bruns T."/>
            <person name="Baldrian P."/>
            <person name="Vilgalys R."/>
            <person name="Dunand C."/>
            <person name="Henrissat B."/>
            <person name="Grigoriev I.V."/>
            <person name="Hibbett D."/>
            <person name="Nagy L.G."/>
            <person name="Martin F.M."/>
        </authorList>
    </citation>
    <scope>NUCLEOTIDE SEQUENCE</scope>
    <source>
        <strain evidence="1">UP504</strain>
    </source>
</reference>
<name>A0A9P6DV56_9AGAM</name>
<gene>
    <name evidence="1" type="ORF">BS47DRAFT_1394318</name>
</gene>
<proteinExistence type="predicted"/>
<sequence length="191" mass="21432">MRSSNIRVVDGRWTMVPTPASTSGELTNYGSPTLSYNSTLFSLATELICVPPMRNEDIIDTHTRYQPPGREVLLDAKILWSEGSDVRAERFMYLVINMRAGFNSQLSSIAGGTLFLDPSIVFAGSRGPVPSCNVSFPSHRPTFTIVRLPLHAHLRIHAQVACYHLSLKWKRWTNMLQEKVSGHEDVDKTNM</sequence>
<comment type="caution">
    <text evidence="1">The sequence shown here is derived from an EMBL/GenBank/DDBJ whole genome shotgun (WGS) entry which is preliminary data.</text>
</comment>
<accession>A0A9P6DV56</accession>
<keyword evidence="2" id="KW-1185">Reference proteome</keyword>
<protein>
    <submittedName>
        <fullName evidence="1">Uncharacterized protein</fullName>
    </submittedName>
</protein>
<evidence type="ECO:0000313" key="1">
    <source>
        <dbReference type="EMBL" id="KAF9512318.1"/>
    </source>
</evidence>
<dbReference type="EMBL" id="MU128988">
    <property type="protein sequence ID" value="KAF9512318.1"/>
    <property type="molecule type" value="Genomic_DNA"/>
</dbReference>
<organism evidence="1 2">
    <name type="scientific">Hydnum rufescens UP504</name>
    <dbReference type="NCBI Taxonomy" id="1448309"/>
    <lineage>
        <taxon>Eukaryota</taxon>
        <taxon>Fungi</taxon>
        <taxon>Dikarya</taxon>
        <taxon>Basidiomycota</taxon>
        <taxon>Agaricomycotina</taxon>
        <taxon>Agaricomycetes</taxon>
        <taxon>Cantharellales</taxon>
        <taxon>Hydnaceae</taxon>
        <taxon>Hydnum</taxon>
    </lineage>
</organism>